<evidence type="ECO:0000256" key="1">
    <source>
        <dbReference type="ARBA" id="ARBA00023015"/>
    </source>
</evidence>
<dbReference type="InterPro" id="IPR051534">
    <property type="entry name" value="CBASS_pafABC_assoc_protein"/>
</dbReference>
<dbReference type="InterPro" id="IPR036388">
    <property type="entry name" value="WH-like_DNA-bd_sf"/>
</dbReference>
<dbReference type="PANTHER" id="PTHR34580">
    <property type="match status" value="1"/>
</dbReference>
<gene>
    <name evidence="4" type="primary">pafC</name>
    <name evidence="4" type="ORF">DSM106044_05608</name>
</gene>
<dbReference type="Proteomes" id="UP000306509">
    <property type="component" value="Unassembled WGS sequence"/>
</dbReference>
<proteinExistence type="predicted"/>
<dbReference type="InterPro" id="IPR036390">
    <property type="entry name" value="WH_DNA-bd_sf"/>
</dbReference>
<dbReference type="PIRSF" id="PIRSF016838">
    <property type="entry name" value="PafC"/>
    <property type="match status" value="1"/>
</dbReference>
<dbReference type="STRING" id="180332.GCA_000797495_03068"/>
<dbReference type="Pfam" id="PF13280">
    <property type="entry name" value="WYL"/>
    <property type="match status" value="1"/>
</dbReference>
<dbReference type="InterPro" id="IPR028349">
    <property type="entry name" value="PafC-like"/>
</dbReference>
<protein>
    <submittedName>
        <fullName evidence="4">Proteasome accessory factor C</fullName>
    </submittedName>
</protein>
<reference evidence="4 5" key="1">
    <citation type="journal article" date="2019" name="Anaerobe">
        <title>Detection of Robinsoniella peoriensis in multiple bone samples of a trauma patient.</title>
        <authorList>
            <person name="Schrottner P."/>
            <person name="Hartwich K."/>
            <person name="Bunk B."/>
            <person name="Schober I."/>
            <person name="Helbig S."/>
            <person name="Rudolph W.W."/>
            <person name="Gunzer F."/>
        </authorList>
    </citation>
    <scope>NUCLEOTIDE SEQUENCE [LARGE SCALE GENOMIC DNA]</scope>
    <source>
        <strain evidence="4 5">DSM 106044</strain>
    </source>
</reference>
<dbReference type="AlphaFoldDB" id="A0A4U8PYX2"/>
<keyword evidence="2" id="KW-0804">Transcription</keyword>
<dbReference type="EMBL" id="QGQD01000117">
    <property type="protein sequence ID" value="TLC97581.1"/>
    <property type="molecule type" value="Genomic_DNA"/>
</dbReference>
<dbReference type="InterPro" id="IPR013196">
    <property type="entry name" value="HTH_11"/>
</dbReference>
<accession>A0A4U8PYX2</accession>
<sequence length="303" mass="35013">MKIDRLIGILSILLQKEKVTAPYLAEKFEVSRRTINRDIEDICKAGIPLVTTQGTNGGISIAEGYKIDKTLLTSREMQSILTGLKGLDSVSGTRKYRRLMDKLSIKKCSVYSSSDHIFVNLASYYKGSLAPKIELIQKAIDESRLISFQYYANNGESRRILEPYLIVFQWTSWYIWGYCLQRDDMRLFKLNRLWDLTLEDTSFLPRELPEYDGDIEHAFPDHYQLHALFHPSVKWKLIEEYGIDCCSVAEDGRLSFRFGFANKENMISWILSFGNLAEVIEPVTIRDEICQIIKKMNDIYSAT</sequence>
<dbReference type="PANTHER" id="PTHR34580:SF1">
    <property type="entry name" value="PROTEIN PAFC"/>
    <property type="match status" value="1"/>
</dbReference>
<dbReference type="Pfam" id="PF08279">
    <property type="entry name" value="HTH_11"/>
    <property type="match status" value="1"/>
</dbReference>
<evidence type="ECO:0000259" key="3">
    <source>
        <dbReference type="PROSITE" id="PS51000"/>
    </source>
</evidence>
<evidence type="ECO:0000313" key="4">
    <source>
        <dbReference type="EMBL" id="TLC97581.1"/>
    </source>
</evidence>
<dbReference type="InterPro" id="IPR001034">
    <property type="entry name" value="DeoR_HTH"/>
</dbReference>
<organism evidence="4 5">
    <name type="scientific">Robinsoniella peoriensis</name>
    <dbReference type="NCBI Taxonomy" id="180332"/>
    <lineage>
        <taxon>Bacteria</taxon>
        <taxon>Bacillati</taxon>
        <taxon>Bacillota</taxon>
        <taxon>Clostridia</taxon>
        <taxon>Lachnospirales</taxon>
        <taxon>Lachnospiraceae</taxon>
        <taxon>Robinsoniella</taxon>
    </lineage>
</organism>
<dbReference type="GO" id="GO:0000502">
    <property type="term" value="C:proteasome complex"/>
    <property type="evidence" value="ECO:0007669"/>
    <property type="project" value="UniProtKB-KW"/>
</dbReference>
<dbReference type="PROSITE" id="PS51000">
    <property type="entry name" value="HTH_DEOR_2"/>
    <property type="match status" value="1"/>
</dbReference>
<dbReference type="InterPro" id="IPR057727">
    <property type="entry name" value="WCX_dom"/>
</dbReference>
<evidence type="ECO:0000256" key="2">
    <source>
        <dbReference type="ARBA" id="ARBA00023163"/>
    </source>
</evidence>
<keyword evidence="5" id="KW-1185">Reference proteome</keyword>
<dbReference type="RefSeq" id="WP_138004205.1">
    <property type="nucleotide sequence ID" value="NZ_QGQD01000117.1"/>
</dbReference>
<comment type="caution">
    <text evidence="4">The sequence shown here is derived from an EMBL/GenBank/DDBJ whole genome shotgun (WGS) entry which is preliminary data.</text>
</comment>
<feature type="domain" description="HTH deoR-type" evidence="3">
    <location>
        <begin position="2"/>
        <end position="61"/>
    </location>
</feature>
<keyword evidence="4" id="KW-0647">Proteasome</keyword>
<evidence type="ECO:0000313" key="5">
    <source>
        <dbReference type="Proteomes" id="UP000306509"/>
    </source>
</evidence>
<dbReference type="PROSITE" id="PS52050">
    <property type="entry name" value="WYL"/>
    <property type="match status" value="1"/>
</dbReference>
<dbReference type="Pfam" id="PF25583">
    <property type="entry name" value="WCX"/>
    <property type="match status" value="1"/>
</dbReference>
<dbReference type="SUPFAM" id="SSF46785">
    <property type="entry name" value="Winged helix' DNA-binding domain"/>
    <property type="match status" value="1"/>
</dbReference>
<dbReference type="InterPro" id="IPR026881">
    <property type="entry name" value="WYL_dom"/>
</dbReference>
<dbReference type="GO" id="GO:0003700">
    <property type="term" value="F:DNA-binding transcription factor activity"/>
    <property type="evidence" value="ECO:0007669"/>
    <property type="project" value="InterPro"/>
</dbReference>
<name>A0A4U8PYX2_9FIRM</name>
<keyword evidence="1" id="KW-0805">Transcription regulation</keyword>
<dbReference type="Gene3D" id="1.10.10.10">
    <property type="entry name" value="Winged helix-like DNA-binding domain superfamily/Winged helix DNA-binding domain"/>
    <property type="match status" value="1"/>
</dbReference>